<accession>A0A917JPR3</accession>
<organism evidence="1 2">
    <name type="scientific">Legionella impletisoli</name>
    <dbReference type="NCBI Taxonomy" id="343510"/>
    <lineage>
        <taxon>Bacteria</taxon>
        <taxon>Pseudomonadati</taxon>
        <taxon>Pseudomonadota</taxon>
        <taxon>Gammaproteobacteria</taxon>
        <taxon>Legionellales</taxon>
        <taxon>Legionellaceae</taxon>
        <taxon>Legionella</taxon>
    </lineage>
</organism>
<dbReference type="Proteomes" id="UP000630149">
    <property type="component" value="Unassembled WGS sequence"/>
</dbReference>
<reference evidence="1" key="2">
    <citation type="submission" date="2020-09" db="EMBL/GenBank/DDBJ databases">
        <authorList>
            <person name="Sun Q."/>
            <person name="Ohkuma M."/>
        </authorList>
    </citation>
    <scope>NUCLEOTIDE SEQUENCE</scope>
    <source>
        <strain evidence="1">JCM 13919</strain>
    </source>
</reference>
<evidence type="ECO:0000313" key="2">
    <source>
        <dbReference type="Proteomes" id="UP000630149"/>
    </source>
</evidence>
<comment type="caution">
    <text evidence="1">The sequence shown here is derived from an EMBL/GenBank/DDBJ whole genome shotgun (WGS) entry which is preliminary data.</text>
</comment>
<name>A0A917JPR3_9GAMM</name>
<dbReference type="EMBL" id="BMOB01000002">
    <property type="protein sequence ID" value="GGI80151.1"/>
    <property type="molecule type" value="Genomic_DNA"/>
</dbReference>
<dbReference type="OrthoDB" id="8641800at2"/>
<protein>
    <submittedName>
        <fullName evidence="1">Uncharacterized protein</fullName>
    </submittedName>
</protein>
<evidence type="ECO:0000313" key="1">
    <source>
        <dbReference type="EMBL" id="GGI80151.1"/>
    </source>
</evidence>
<proteinExistence type="predicted"/>
<dbReference type="AlphaFoldDB" id="A0A917JPR3"/>
<gene>
    <name evidence="1" type="ORF">GCM10007966_05820</name>
</gene>
<sequence>MINTNTLKPNILFLADTAHHTSAVTDHITAITSSKSIHWHVLNPLINRTIDKLDLSNFDAIGIHYSIKPYNNYYLSVALKQKISNYTGVKFLFLQDEYQKVNLVQDYLFELGFHLLFTLVNPKIMDLAYPDPRLSSLKKVTVLTGYVQEYMKHIDAPLVKDRPIDVSYRGRRCEFWLGKLAYEKEWIANEFKRRVGVRQLTLDISIDEADRVYGEAWLQLLKNSKAVLGTESGSSIWDFDDSIRKLTNRYLKKIRTENFDLVYENVLKPYDGNILYNAVSPRVFEAAATRTPMIMFPGEYSGVCKPGEHYIVLEKDFSNLEDVLEKISDNDYLQELADRTYSDLIESDLYSQYAFSQLVEREILSLVKQPNHHKEVPDISAEIDKTLKQYRQLNRMRCFYTELGFIVVNFIQLLFDPKYPFIKKLQVLIKSLNRYLAYLLPRLLKAKT</sequence>
<reference evidence="1" key="1">
    <citation type="journal article" date="2014" name="Int. J. Syst. Evol. Microbiol.">
        <title>Complete genome sequence of Corynebacterium casei LMG S-19264T (=DSM 44701T), isolated from a smear-ripened cheese.</title>
        <authorList>
            <consortium name="US DOE Joint Genome Institute (JGI-PGF)"/>
            <person name="Walter F."/>
            <person name="Albersmeier A."/>
            <person name="Kalinowski J."/>
            <person name="Ruckert C."/>
        </authorList>
    </citation>
    <scope>NUCLEOTIDE SEQUENCE</scope>
    <source>
        <strain evidence="1">JCM 13919</strain>
    </source>
</reference>
<dbReference type="RefSeq" id="WP_131775896.1">
    <property type="nucleotide sequence ID" value="NZ_BMOB01000002.1"/>
</dbReference>
<keyword evidence="2" id="KW-1185">Reference proteome</keyword>